<dbReference type="GO" id="GO:0003677">
    <property type="term" value="F:DNA binding"/>
    <property type="evidence" value="ECO:0007669"/>
    <property type="project" value="UniProtKB-KW"/>
</dbReference>
<proteinExistence type="inferred from homology"/>
<dbReference type="GO" id="GO:0003700">
    <property type="term" value="F:DNA-binding transcription factor activity"/>
    <property type="evidence" value="ECO:0007669"/>
    <property type="project" value="TreeGrafter"/>
</dbReference>
<evidence type="ECO:0000259" key="5">
    <source>
        <dbReference type="Pfam" id="PF03466"/>
    </source>
</evidence>
<evidence type="ECO:0000256" key="3">
    <source>
        <dbReference type="ARBA" id="ARBA00023125"/>
    </source>
</evidence>
<dbReference type="SUPFAM" id="SSF53850">
    <property type="entry name" value="Periplasmic binding protein-like II"/>
    <property type="match status" value="1"/>
</dbReference>
<dbReference type="EMBL" id="ADNY01000013">
    <property type="protein sequence ID" value="EFG56002.1"/>
    <property type="molecule type" value="Genomic_DNA"/>
</dbReference>
<dbReference type="GO" id="GO:0032993">
    <property type="term" value="C:protein-DNA complex"/>
    <property type="evidence" value="ECO:0007669"/>
    <property type="project" value="TreeGrafter"/>
</dbReference>
<sequence>MTKLDYQNIDIVKVDVGQAAEGLKNKQYDLVISFQSEFADDPQIESIPIASGKFIACVNSKHPLAHKKATMVEVYHYPLIMLKRKIIGKSYDLMAKETRNLGLKLNVVQECNDVPTELFLIKHNNYVGFLPDQYPINDEDICKVEVVDTPHKYVISLAMLRNNDDIKTIDFFRKAK</sequence>
<accession>D4YSI7</accession>
<dbReference type="OrthoDB" id="9803735at2"/>
<comment type="similarity">
    <text evidence="1">Belongs to the LysR transcriptional regulatory family.</text>
</comment>
<reference evidence="6 7" key="1">
    <citation type="submission" date="2010-04" db="EMBL/GenBank/DDBJ databases">
        <authorList>
            <person name="Muzny D."/>
            <person name="Qin X."/>
            <person name="Deng J."/>
            <person name="Jiang H."/>
            <person name="Liu Y."/>
            <person name="Qu J."/>
            <person name="Song X.-Z."/>
            <person name="Zhang L."/>
            <person name="Thornton R."/>
            <person name="Coyle M."/>
            <person name="Francisco L."/>
            <person name="Jackson L."/>
            <person name="Javaid M."/>
            <person name="Korchina V."/>
            <person name="Kovar C."/>
            <person name="Mata R."/>
            <person name="Mathew T."/>
            <person name="Ngo R."/>
            <person name="Nguyen L."/>
            <person name="Nguyen N."/>
            <person name="Okwuonu G."/>
            <person name="Ongeri F."/>
            <person name="Pham C."/>
            <person name="Simmons D."/>
            <person name="Wilczek-Boney K."/>
            <person name="Hale W."/>
            <person name="Jakkamsetti A."/>
            <person name="Pham P."/>
            <person name="Ruth R."/>
            <person name="San Lucas F."/>
            <person name="Warren J."/>
            <person name="Zhang J."/>
            <person name="Zhao Z."/>
            <person name="Zhou C."/>
            <person name="Zhu D."/>
            <person name="Lee S."/>
            <person name="Bess C."/>
            <person name="Blankenburg K."/>
            <person name="Forbes L."/>
            <person name="Fu Q."/>
            <person name="Gubbala S."/>
            <person name="Hirani K."/>
            <person name="Jayaseelan J.C."/>
            <person name="Lara F."/>
            <person name="Munidasa M."/>
            <person name="Palculict T."/>
            <person name="Patil S."/>
            <person name="Pu L.-L."/>
            <person name="Saada N."/>
            <person name="Tang L."/>
            <person name="Weissenberger G."/>
            <person name="Zhu Y."/>
            <person name="Hemphill L."/>
            <person name="Shang Y."/>
            <person name="Youmans B."/>
            <person name="Ayvaz T."/>
            <person name="Ross M."/>
            <person name="Santibanez J."/>
            <person name="Aqrawi P."/>
            <person name="Gross S."/>
            <person name="Joshi V."/>
            <person name="Fowler G."/>
            <person name="Nazareth L."/>
            <person name="Reid J."/>
            <person name="Worley K."/>
            <person name="Petrosino J."/>
            <person name="Highlander S."/>
            <person name="Gibbs R."/>
        </authorList>
    </citation>
    <scope>NUCLEOTIDE SEQUENCE [LARGE SCALE GENOMIC DNA]</scope>
    <source>
        <strain evidence="6 7">DSM 11664</strain>
    </source>
</reference>
<name>D4YSI7_9LACO</name>
<gene>
    <name evidence="6" type="ORF">HMPREF0493_0465</name>
</gene>
<keyword evidence="7" id="KW-1185">Reference proteome</keyword>
<evidence type="ECO:0000313" key="6">
    <source>
        <dbReference type="EMBL" id="EFG56002.1"/>
    </source>
</evidence>
<evidence type="ECO:0000256" key="2">
    <source>
        <dbReference type="ARBA" id="ARBA00023015"/>
    </source>
</evidence>
<dbReference type="Gene3D" id="3.40.190.290">
    <property type="match status" value="1"/>
</dbReference>
<dbReference type="InterPro" id="IPR005119">
    <property type="entry name" value="LysR_subst-bd"/>
</dbReference>
<evidence type="ECO:0000313" key="7">
    <source>
        <dbReference type="Proteomes" id="UP000004069"/>
    </source>
</evidence>
<dbReference type="PANTHER" id="PTHR30346">
    <property type="entry name" value="TRANSCRIPTIONAL DUAL REGULATOR HCAR-RELATED"/>
    <property type="match status" value="1"/>
</dbReference>
<keyword evidence="4" id="KW-0804">Transcription</keyword>
<evidence type="ECO:0000256" key="1">
    <source>
        <dbReference type="ARBA" id="ARBA00009437"/>
    </source>
</evidence>
<dbReference type="PATRIC" id="fig|585524.9.peg.1608"/>
<dbReference type="CDD" id="cd05466">
    <property type="entry name" value="PBP2_LTTR_substrate"/>
    <property type="match status" value="1"/>
</dbReference>
<evidence type="ECO:0000256" key="4">
    <source>
        <dbReference type="ARBA" id="ARBA00023163"/>
    </source>
</evidence>
<keyword evidence="3" id="KW-0238">DNA-binding</keyword>
<dbReference type="Proteomes" id="UP000004069">
    <property type="component" value="Unassembled WGS sequence"/>
</dbReference>
<keyword evidence="2" id="KW-0805">Transcription regulation</keyword>
<dbReference type="PANTHER" id="PTHR30346:SF0">
    <property type="entry name" value="HCA OPERON TRANSCRIPTIONAL ACTIVATOR HCAR"/>
    <property type="match status" value="1"/>
</dbReference>
<protein>
    <recommendedName>
        <fullName evidence="5">LysR substrate-binding domain-containing protein</fullName>
    </recommendedName>
</protein>
<comment type="caution">
    <text evidence="6">The sequence shown here is derived from an EMBL/GenBank/DDBJ whole genome shotgun (WGS) entry which is preliminary data.</text>
</comment>
<feature type="domain" description="LysR substrate-binding" evidence="5">
    <location>
        <begin position="9"/>
        <end position="162"/>
    </location>
</feature>
<dbReference type="RefSeq" id="WP_006351619.1">
    <property type="nucleotide sequence ID" value="NZ_ADNY01000013.1"/>
</dbReference>
<dbReference type="Pfam" id="PF03466">
    <property type="entry name" value="LysR_substrate"/>
    <property type="match status" value="1"/>
</dbReference>
<organism evidence="6 7">
    <name type="scientific">Lactobacillus amylolyticus DSM 11664</name>
    <dbReference type="NCBI Taxonomy" id="585524"/>
    <lineage>
        <taxon>Bacteria</taxon>
        <taxon>Bacillati</taxon>
        <taxon>Bacillota</taxon>
        <taxon>Bacilli</taxon>
        <taxon>Lactobacillales</taxon>
        <taxon>Lactobacillaceae</taxon>
        <taxon>Lactobacillus</taxon>
    </lineage>
</organism>
<dbReference type="AlphaFoldDB" id="D4YSI7"/>